<feature type="compositionally biased region" description="Polar residues" evidence="1">
    <location>
        <begin position="37"/>
        <end position="47"/>
    </location>
</feature>
<sequence>MCGSFSVSGALHGGISLVPRGGLSQDGSHERMLGTPRNYSSINRRTL</sequence>
<evidence type="ECO:0000313" key="3">
    <source>
        <dbReference type="Proteomes" id="UP001560019"/>
    </source>
</evidence>
<proteinExistence type="predicted"/>
<accession>A0ABV3XPU0</accession>
<dbReference type="EMBL" id="JBEHHI010000001">
    <property type="protein sequence ID" value="MEX5727346.1"/>
    <property type="molecule type" value="Genomic_DNA"/>
</dbReference>
<feature type="region of interest" description="Disordered" evidence="1">
    <location>
        <begin position="1"/>
        <end position="47"/>
    </location>
</feature>
<keyword evidence="3" id="KW-1185">Reference proteome</keyword>
<gene>
    <name evidence="2" type="ORF">Ga0609869_000699</name>
</gene>
<comment type="caution">
    <text evidence="2">The sequence shown here is derived from an EMBL/GenBank/DDBJ whole genome shotgun (WGS) entry which is preliminary data.</text>
</comment>
<organism evidence="2 3">
    <name type="scientific">Rhodovulum iodosum</name>
    <dbReference type="NCBI Taxonomy" id="68291"/>
    <lineage>
        <taxon>Bacteria</taxon>
        <taxon>Pseudomonadati</taxon>
        <taxon>Pseudomonadota</taxon>
        <taxon>Alphaproteobacteria</taxon>
        <taxon>Rhodobacterales</taxon>
        <taxon>Paracoccaceae</taxon>
        <taxon>Rhodovulum</taxon>
    </lineage>
</organism>
<protein>
    <submittedName>
        <fullName evidence="2">Uncharacterized protein</fullName>
    </submittedName>
</protein>
<dbReference type="Proteomes" id="UP001560019">
    <property type="component" value="Unassembled WGS sequence"/>
</dbReference>
<name>A0ABV3XPU0_9RHOB</name>
<reference evidence="2 3" key="1">
    <citation type="submission" date="2024-06" db="EMBL/GenBank/DDBJ databases">
        <title>Genome of Rhodovulum iodosum, a marine photoferrotroph.</title>
        <authorList>
            <person name="Bianchini G."/>
            <person name="Nikeleit V."/>
            <person name="Kappler A."/>
            <person name="Bryce C."/>
            <person name="Sanchez-Baracaldo P."/>
        </authorList>
    </citation>
    <scope>NUCLEOTIDE SEQUENCE [LARGE SCALE GENOMIC DNA]</scope>
    <source>
        <strain evidence="2 3">UT/N1</strain>
    </source>
</reference>
<evidence type="ECO:0000256" key="1">
    <source>
        <dbReference type="SAM" id="MobiDB-lite"/>
    </source>
</evidence>
<evidence type="ECO:0000313" key="2">
    <source>
        <dbReference type="EMBL" id="MEX5727346.1"/>
    </source>
</evidence>